<dbReference type="InterPro" id="IPR007685">
    <property type="entry name" value="RelA_SpoT"/>
</dbReference>
<organism evidence="2">
    <name type="scientific">human gut metagenome</name>
    <dbReference type="NCBI Taxonomy" id="408170"/>
    <lineage>
        <taxon>unclassified sequences</taxon>
        <taxon>metagenomes</taxon>
        <taxon>organismal metagenomes</taxon>
    </lineage>
</organism>
<dbReference type="AlphaFoldDB" id="K1USD8"/>
<dbReference type="InterPro" id="IPR043519">
    <property type="entry name" value="NT_sf"/>
</dbReference>
<accession>K1USD8</accession>
<dbReference type="SUPFAM" id="SSF81301">
    <property type="entry name" value="Nucleotidyltransferase"/>
    <property type="match status" value="1"/>
</dbReference>
<evidence type="ECO:0000313" key="2">
    <source>
        <dbReference type="EMBL" id="EKC74436.1"/>
    </source>
</evidence>
<protein>
    <submittedName>
        <fullName evidence="2">RelA/SpoT domain protein</fullName>
    </submittedName>
</protein>
<comment type="caution">
    <text evidence="2">The sequence shown here is derived from an EMBL/GenBank/DDBJ whole genome shotgun (WGS) entry which is preliminary data.</text>
</comment>
<reference evidence="2" key="1">
    <citation type="journal article" date="2013" name="Environ. Microbiol.">
        <title>Microbiota from the distal guts of lean and obese adolescents exhibit partial functional redundancy besides clear differences in community structure.</title>
        <authorList>
            <person name="Ferrer M."/>
            <person name="Ruiz A."/>
            <person name="Lanza F."/>
            <person name="Haange S.B."/>
            <person name="Oberbach A."/>
            <person name="Till H."/>
            <person name="Bargiela R."/>
            <person name="Campoy C."/>
            <person name="Segura M.T."/>
            <person name="Richter M."/>
            <person name="von Bergen M."/>
            <person name="Seifert J."/>
            <person name="Suarez A."/>
        </authorList>
    </citation>
    <scope>NUCLEOTIDE SEQUENCE</scope>
</reference>
<dbReference type="PANTHER" id="PTHR47837">
    <property type="entry name" value="GTP PYROPHOSPHOKINASE YJBM"/>
    <property type="match status" value="1"/>
</dbReference>
<dbReference type="SMART" id="SM00954">
    <property type="entry name" value="RelA_SpoT"/>
    <property type="match status" value="1"/>
</dbReference>
<dbReference type="EMBL" id="AJWZ01001221">
    <property type="protein sequence ID" value="EKC74436.1"/>
    <property type="molecule type" value="Genomic_DNA"/>
</dbReference>
<evidence type="ECO:0000259" key="1">
    <source>
        <dbReference type="SMART" id="SM00954"/>
    </source>
</evidence>
<dbReference type="InterPro" id="IPR052366">
    <property type="entry name" value="GTP_Pyrophosphokinase"/>
</dbReference>
<dbReference type="Gene3D" id="1.10.287.860">
    <property type="entry name" value="Nucleotidyltransferase"/>
    <property type="match status" value="1"/>
</dbReference>
<name>K1USD8_9ZZZZ</name>
<dbReference type="PANTHER" id="PTHR47837:SF2">
    <property type="entry name" value="GTP PYROPHOSPHOKINASE YWAC"/>
    <property type="match status" value="1"/>
</dbReference>
<proteinExistence type="predicted"/>
<dbReference type="Pfam" id="PF04607">
    <property type="entry name" value="RelA_SpoT"/>
    <property type="match status" value="1"/>
</dbReference>
<dbReference type="GO" id="GO:0015969">
    <property type="term" value="P:guanosine tetraphosphate metabolic process"/>
    <property type="evidence" value="ECO:0007669"/>
    <property type="project" value="InterPro"/>
</dbReference>
<dbReference type="Gene3D" id="3.30.460.10">
    <property type="entry name" value="Beta Polymerase, domain 2"/>
    <property type="match status" value="1"/>
</dbReference>
<sequence length="175" mass="20475">MEILIKDYDMSNHTKSVEHVNARIKSIDSALGKLEKRNYDITLENLEEHIHDMVGVRLVCPFEDDVYEMVDLIKSSDLLQVCHEKDYIENPKESGYSSYHIIVKVPVSFKDDIEFIDAEIQVRTLAMDAWAALEHELQYKSNGSVTKRERDELRECAQEFRRIENKMLTLKKGLR</sequence>
<gene>
    <name evidence="2" type="ORF">OBE_01870</name>
</gene>
<feature type="domain" description="RelA/SpoT" evidence="1">
    <location>
        <begin position="22"/>
        <end position="145"/>
    </location>
</feature>
<dbReference type="CDD" id="cd05399">
    <property type="entry name" value="NT_Rel-Spo_like"/>
    <property type="match status" value="1"/>
</dbReference>